<evidence type="ECO:0000313" key="1">
    <source>
        <dbReference type="EMBL" id="MCR1899286.1"/>
    </source>
</evidence>
<dbReference type="AlphaFoldDB" id="A0AAE3HEV1"/>
<sequence length="269" mass="28652">MKNLIVMRGGGDIASGIAHRLVMAGFPVVILEVEKPTMVRRTVSFAQAIYDGEMIIEGIKAKLAKSPEDAIDMIDQEILPILIDPKGESIEKLKPLAIVDAILAKKNLGTHKDMASIVIGVGPGFTAGEDVHAVIETMRGHFLGRVILKGQAIPNTGVPGEIGGHDIDRVLRAPIEGEFKATRKIGDIVKKGEIVAYVGEKPVPATISGVLRGLLQDGLAVTPGYKIGDIDARDVAEHCLTISDKARSVGGGVLEALLYLQCRRGDKQC</sequence>
<accession>A0AAE3HEV1</accession>
<protein>
    <submittedName>
        <fullName evidence="1">Selenium-dependent molybdenum cofactor biosynthesis protein YqeB</fullName>
    </submittedName>
</protein>
<dbReference type="RefSeq" id="WP_257531472.1">
    <property type="nucleotide sequence ID" value="NZ_JANKAS010000008.1"/>
</dbReference>
<dbReference type="NCBIfam" id="TIGR03309">
    <property type="entry name" value="matur_yqeB"/>
    <property type="match status" value="1"/>
</dbReference>
<dbReference type="EMBL" id="JANKAS010000008">
    <property type="protein sequence ID" value="MCR1899286.1"/>
    <property type="molecule type" value="Genomic_DNA"/>
</dbReference>
<keyword evidence="2" id="KW-1185">Reference proteome</keyword>
<reference evidence="1" key="1">
    <citation type="submission" date="2022-07" db="EMBL/GenBank/DDBJ databases">
        <title>Enhanced cultured diversity of the mouse gut microbiota enables custom-made synthetic communities.</title>
        <authorList>
            <person name="Afrizal A."/>
        </authorList>
    </citation>
    <scope>NUCLEOTIDE SEQUENCE</scope>
    <source>
        <strain evidence="1">DSM 28593</strain>
    </source>
</reference>
<proteinExistence type="predicted"/>
<comment type="caution">
    <text evidence="1">The sequence shown here is derived from an EMBL/GenBank/DDBJ whole genome shotgun (WGS) entry which is preliminary data.</text>
</comment>
<dbReference type="InterPro" id="IPR017695">
    <property type="entry name" value="Se-dep_Mo_hydrolase_YqeB"/>
</dbReference>
<organism evidence="1 2">
    <name type="scientific">Irregularibacter muris</name>
    <dbReference type="NCBI Taxonomy" id="1796619"/>
    <lineage>
        <taxon>Bacteria</taxon>
        <taxon>Bacillati</taxon>
        <taxon>Bacillota</taxon>
        <taxon>Clostridia</taxon>
        <taxon>Eubacteriales</taxon>
        <taxon>Eubacteriaceae</taxon>
        <taxon>Irregularibacter</taxon>
    </lineage>
</organism>
<gene>
    <name evidence="1" type="primary">yqeB</name>
    <name evidence="1" type="ORF">NSA47_09860</name>
</gene>
<name>A0AAE3HEV1_9FIRM</name>
<dbReference type="Proteomes" id="UP001205748">
    <property type="component" value="Unassembled WGS sequence"/>
</dbReference>
<evidence type="ECO:0000313" key="2">
    <source>
        <dbReference type="Proteomes" id="UP001205748"/>
    </source>
</evidence>